<dbReference type="Proteomes" id="UP000799424">
    <property type="component" value="Unassembled WGS sequence"/>
</dbReference>
<dbReference type="EMBL" id="MU006216">
    <property type="protein sequence ID" value="KAF2832804.1"/>
    <property type="molecule type" value="Genomic_DNA"/>
</dbReference>
<organism evidence="1 2">
    <name type="scientific">Ophiobolus disseminans</name>
    <dbReference type="NCBI Taxonomy" id="1469910"/>
    <lineage>
        <taxon>Eukaryota</taxon>
        <taxon>Fungi</taxon>
        <taxon>Dikarya</taxon>
        <taxon>Ascomycota</taxon>
        <taxon>Pezizomycotina</taxon>
        <taxon>Dothideomycetes</taxon>
        <taxon>Pleosporomycetidae</taxon>
        <taxon>Pleosporales</taxon>
        <taxon>Pleosporineae</taxon>
        <taxon>Phaeosphaeriaceae</taxon>
        <taxon>Ophiobolus</taxon>
    </lineage>
</organism>
<dbReference type="SUPFAM" id="SSF48452">
    <property type="entry name" value="TPR-like"/>
    <property type="match status" value="1"/>
</dbReference>
<gene>
    <name evidence="1" type="ORF">CC86DRAFT_399469</name>
</gene>
<evidence type="ECO:0008006" key="3">
    <source>
        <dbReference type="Google" id="ProtNLM"/>
    </source>
</evidence>
<evidence type="ECO:0000313" key="1">
    <source>
        <dbReference type="EMBL" id="KAF2832804.1"/>
    </source>
</evidence>
<dbReference type="Gene3D" id="1.25.40.10">
    <property type="entry name" value="Tetratricopeptide repeat domain"/>
    <property type="match status" value="1"/>
</dbReference>
<sequence length="104" mass="12190">MSAIGFSDANEAAELHEKVLKIYEDPLGEDHPRTHKIMDTLGANRCFQGRFKESEELHRRAVGGMTRVFRGKYEKTLEEFEDIAERLNSLDKGHWKKRWNEDKL</sequence>
<keyword evidence="2" id="KW-1185">Reference proteome</keyword>
<protein>
    <recommendedName>
        <fullName evidence="3">Kinesin light chain</fullName>
    </recommendedName>
</protein>
<accession>A0A6A7AIN2</accession>
<dbReference type="Pfam" id="PF13424">
    <property type="entry name" value="TPR_12"/>
    <property type="match status" value="1"/>
</dbReference>
<name>A0A6A7AIN2_9PLEO</name>
<reference evidence="1" key="1">
    <citation type="journal article" date="2020" name="Stud. Mycol.">
        <title>101 Dothideomycetes genomes: a test case for predicting lifestyles and emergence of pathogens.</title>
        <authorList>
            <person name="Haridas S."/>
            <person name="Albert R."/>
            <person name="Binder M."/>
            <person name="Bloem J."/>
            <person name="Labutti K."/>
            <person name="Salamov A."/>
            <person name="Andreopoulos B."/>
            <person name="Baker S."/>
            <person name="Barry K."/>
            <person name="Bills G."/>
            <person name="Bluhm B."/>
            <person name="Cannon C."/>
            <person name="Castanera R."/>
            <person name="Culley D."/>
            <person name="Daum C."/>
            <person name="Ezra D."/>
            <person name="Gonzalez J."/>
            <person name="Henrissat B."/>
            <person name="Kuo A."/>
            <person name="Liang C."/>
            <person name="Lipzen A."/>
            <person name="Lutzoni F."/>
            <person name="Magnuson J."/>
            <person name="Mondo S."/>
            <person name="Nolan M."/>
            <person name="Ohm R."/>
            <person name="Pangilinan J."/>
            <person name="Park H.-J."/>
            <person name="Ramirez L."/>
            <person name="Alfaro M."/>
            <person name="Sun H."/>
            <person name="Tritt A."/>
            <person name="Yoshinaga Y."/>
            <person name="Zwiers L.-H."/>
            <person name="Turgeon B."/>
            <person name="Goodwin S."/>
            <person name="Spatafora J."/>
            <person name="Crous P."/>
            <person name="Grigoriev I."/>
        </authorList>
    </citation>
    <scope>NUCLEOTIDE SEQUENCE</scope>
    <source>
        <strain evidence="1">CBS 113818</strain>
    </source>
</reference>
<dbReference type="AlphaFoldDB" id="A0A6A7AIN2"/>
<dbReference type="InterPro" id="IPR011990">
    <property type="entry name" value="TPR-like_helical_dom_sf"/>
</dbReference>
<evidence type="ECO:0000313" key="2">
    <source>
        <dbReference type="Proteomes" id="UP000799424"/>
    </source>
</evidence>
<dbReference type="OrthoDB" id="5986190at2759"/>
<proteinExistence type="predicted"/>